<evidence type="ECO:0000256" key="1">
    <source>
        <dbReference type="ARBA" id="ARBA00004123"/>
    </source>
</evidence>
<evidence type="ECO:0000313" key="4">
    <source>
        <dbReference type="Proteomes" id="UP000027920"/>
    </source>
</evidence>
<protein>
    <recommendedName>
        <fullName evidence="5">Transcription factor domain-containing protein</fullName>
    </recommendedName>
</protein>
<keyword evidence="2" id="KW-0539">Nucleus</keyword>
<evidence type="ECO:0000313" key="3">
    <source>
        <dbReference type="EMBL" id="KEF52192.1"/>
    </source>
</evidence>
<dbReference type="InterPro" id="IPR021858">
    <property type="entry name" value="Fun_TF"/>
</dbReference>
<reference evidence="3 4" key="1">
    <citation type="submission" date="2013-03" db="EMBL/GenBank/DDBJ databases">
        <title>The Genome Sequence of Exophiala aquamarina CBS 119918.</title>
        <authorList>
            <consortium name="The Broad Institute Genomics Platform"/>
            <person name="Cuomo C."/>
            <person name="de Hoog S."/>
            <person name="Gorbushina A."/>
            <person name="Walker B."/>
            <person name="Young S.K."/>
            <person name="Zeng Q."/>
            <person name="Gargeya S."/>
            <person name="Fitzgerald M."/>
            <person name="Haas B."/>
            <person name="Abouelleil A."/>
            <person name="Allen A.W."/>
            <person name="Alvarado L."/>
            <person name="Arachchi H.M."/>
            <person name="Berlin A.M."/>
            <person name="Chapman S.B."/>
            <person name="Gainer-Dewar J."/>
            <person name="Goldberg J."/>
            <person name="Griggs A."/>
            <person name="Gujja S."/>
            <person name="Hansen M."/>
            <person name="Howarth C."/>
            <person name="Imamovic A."/>
            <person name="Ireland A."/>
            <person name="Larimer J."/>
            <person name="McCowan C."/>
            <person name="Murphy C."/>
            <person name="Pearson M."/>
            <person name="Poon T.W."/>
            <person name="Priest M."/>
            <person name="Roberts A."/>
            <person name="Saif S."/>
            <person name="Shea T."/>
            <person name="Sisk P."/>
            <person name="Sykes S."/>
            <person name="Wortman J."/>
            <person name="Nusbaum C."/>
            <person name="Birren B."/>
        </authorList>
    </citation>
    <scope>NUCLEOTIDE SEQUENCE [LARGE SCALE GENOMIC DNA]</scope>
    <source>
        <strain evidence="3 4">CBS 119918</strain>
    </source>
</reference>
<keyword evidence="4" id="KW-1185">Reference proteome</keyword>
<dbReference type="Pfam" id="PF11951">
    <property type="entry name" value="Fungal_trans_2"/>
    <property type="match status" value="1"/>
</dbReference>
<dbReference type="EMBL" id="AMGV01000019">
    <property type="protein sequence ID" value="KEF52192.1"/>
    <property type="molecule type" value="Genomic_DNA"/>
</dbReference>
<dbReference type="HOGENOM" id="CLU_794606_0_0_1"/>
<dbReference type="RefSeq" id="XP_013254782.1">
    <property type="nucleotide sequence ID" value="XM_013399328.1"/>
</dbReference>
<dbReference type="Proteomes" id="UP000027920">
    <property type="component" value="Unassembled WGS sequence"/>
</dbReference>
<dbReference type="GeneID" id="25286715"/>
<organism evidence="3 4">
    <name type="scientific">Exophiala aquamarina CBS 119918</name>
    <dbReference type="NCBI Taxonomy" id="1182545"/>
    <lineage>
        <taxon>Eukaryota</taxon>
        <taxon>Fungi</taxon>
        <taxon>Dikarya</taxon>
        <taxon>Ascomycota</taxon>
        <taxon>Pezizomycotina</taxon>
        <taxon>Eurotiomycetes</taxon>
        <taxon>Chaetothyriomycetidae</taxon>
        <taxon>Chaetothyriales</taxon>
        <taxon>Herpotrichiellaceae</taxon>
        <taxon>Exophiala</taxon>
    </lineage>
</organism>
<comment type="subcellular location">
    <subcellularLocation>
        <location evidence="1">Nucleus</location>
    </subcellularLocation>
</comment>
<evidence type="ECO:0000256" key="2">
    <source>
        <dbReference type="ARBA" id="ARBA00023242"/>
    </source>
</evidence>
<dbReference type="AlphaFoldDB" id="A0A072NXN6"/>
<dbReference type="VEuPathDB" id="FungiDB:A1O9_11819"/>
<comment type="caution">
    <text evidence="3">The sequence shown here is derived from an EMBL/GenBank/DDBJ whole genome shotgun (WGS) entry which is preliminary data.</text>
</comment>
<sequence>MAPGCCPWSVDDLPPCSLTDLFFVFTPPSHALDVGPESSIISLTIPLIAQSPAIFHSMVSCSAIFLSQKQPSWRQVAIRHHCEALRNLALEMSDGRLSEPSVAVSSMAVILMIHLFESFDASSKTPSYAHLLAVHDIFFKVPPKNPPDTTLGALILEAYVYRVAINSPFHPELLKAYASLEALTTLLMSSPAMGGSEIASFRRSLWLGMPPDLYGLLYKASFLLHTTLLDGGQMKEALILSHHLEALQTKELLDDGPDERALLTETDALAAQAQHLYIAAAKLLVLKVLYRDIQATDDRVQSLLSEATVNTVSFNAIKQYHTPLLICPIAILGTAAIRAQDREILLAQLNRMRSLTGSRESDSVLCFLQDLWSSVIGPFEDDPAEPGLGSPQLDVWLDYPRLRCVSL</sequence>
<proteinExistence type="predicted"/>
<dbReference type="OrthoDB" id="1919336at2759"/>
<accession>A0A072NXN6</accession>
<dbReference type="GO" id="GO:0005634">
    <property type="term" value="C:nucleus"/>
    <property type="evidence" value="ECO:0007669"/>
    <property type="project" value="UniProtKB-SubCell"/>
</dbReference>
<dbReference type="PANTHER" id="PTHR37534:SF46">
    <property type="entry name" value="ZN(II)2CYS6 TRANSCRIPTION FACTOR (EUROFUNG)"/>
    <property type="match status" value="1"/>
</dbReference>
<dbReference type="PANTHER" id="PTHR37534">
    <property type="entry name" value="TRANSCRIPTIONAL ACTIVATOR PROTEIN UGA3"/>
    <property type="match status" value="1"/>
</dbReference>
<evidence type="ECO:0008006" key="5">
    <source>
        <dbReference type="Google" id="ProtNLM"/>
    </source>
</evidence>
<name>A0A072NXN6_9EURO</name>
<gene>
    <name evidence="3" type="ORF">A1O9_11819</name>
</gene>
<dbReference type="STRING" id="1182545.A0A072NXN6"/>